<dbReference type="PANTHER" id="PTHR31508:SF2">
    <property type="entry name" value="PROTEIN PITCHFORK"/>
    <property type="match status" value="1"/>
</dbReference>
<dbReference type="EMBL" id="AKHW03003562">
    <property type="protein sequence ID" value="KYO34244.1"/>
    <property type="molecule type" value="Genomic_DNA"/>
</dbReference>
<organism evidence="1 2">
    <name type="scientific">Alligator mississippiensis</name>
    <name type="common">American alligator</name>
    <dbReference type="NCBI Taxonomy" id="8496"/>
    <lineage>
        <taxon>Eukaryota</taxon>
        <taxon>Metazoa</taxon>
        <taxon>Chordata</taxon>
        <taxon>Craniata</taxon>
        <taxon>Vertebrata</taxon>
        <taxon>Euteleostomi</taxon>
        <taxon>Archelosauria</taxon>
        <taxon>Archosauria</taxon>
        <taxon>Crocodylia</taxon>
        <taxon>Alligatoridae</taxon>
        <taxon>Alligatorinae</taxon>
        <taxon>Alligator</taxon>
    </lineage>
</organism>
<protein>
    <submittedName>
        <fullName evidence="1">Protein pitchfork</fullName>
    </submittedName>
</protein>
<dbReference type="InterPro" id="IPR033602">
    <property type="entry name" value="CIMAP3"/>
</dbReference>
<dbReference type="InterPro" id="IPR010736">
    <property type="entry name" value="SHIPPO-rpt"/>
</dbReference>
<dbReference type="Pfam" id="PF07004">
    <property type="entry name" value="SHIPPO-rpt"/>
    <property type="match status" value="2"/>
</dbReference>
<sequence length="195" mass="22896">MIWEWELTDVQKRNSFGSCQDRNIFPLHYARDRLGNHLVPIRGEPWRGPGCYKSDEKNTMVYSLTRKPESNKGYVIGARTSLRFAPDSKSKHPDPGAYQSSWSKPRKFQPAYAPFSIKTPRFPKKILDRELFPGPGTYEADKQPHKKITWPMKFGSPDWSLVPVPEQRTLRTEFITDKEFRKHRNRLAYLSLYYS</sequence>
<dbReference type="GO" id="GO:0031344">
    <property type="term" value="P:regulation of cell projection organization"/>
    <property type="evidence" value="ECO:0007669"/>
    <property type="project" value="TreeGrafter"/>
</dbReference>
<dbReference type="PhylomeDB" id="A0A151NBQ8"/>
<dbReference type="PANTHER" id="PTHR31508">
    <property type="entry name" value="PROTEIN PITCHFORK"/>
    <property type="match status" value="1"/>
</dbReference>
<keyword evidence="2" id="KW-1185">Reference proteome</keyword>
<proteinExistence type="predicted"/>
<accession>A0A151NBQ8</accession>
<reference evidence="1 2" key="1">
    <citation type="journal article" date="2012" name="Genome Biol.">
        <title>Sequencing three crocodilian genomes to illuminate the evolution of archosaurs and amniotes.</title>
        <authorList>
            <person name="St John J.A."/>
            <person name="Braun E.L."/>
            <person name="Isberg S.R."/>
            <person name="Miles L.G."/>
            <person name="Chong A.Y."/>
            <person name="Gongora J."/>
            <person name="Dalzell P."/>
            <person name="Moran C."/>
            <person name="Bed'hom B."/>
            <person name="Abzhanov A."/>
            <person name="Burgess S.C."/>
            <person name="Cooksey A.M."/>
            <person name="Castoe T.A."/>
            <person name="Crawford N.G."/>
            <person name="Densmore L.D."/>
            <person name="Drew J.C."/>
            <person name="Edwards S.V."/>
            <person name="Faircloth B.C."/>
            <person name="Fujita M.K."/>
            <person name="Greenwold M.J."/>
            <person name="Hoffmann F.G."/>
            <person name="Howard J.M."/>
            <person name="Iguchi T."/>
            <person name="Janes D.E."/>
            <person name="Khan S.Y."/>
            <person name="Kohno S."/>
            <person name="de Koning A.J."/>
            <person name="Lance S.L."/>
            <person name="McCarthy F.M."/>
            <person name="McCormack J.E."/>
            <person name="Merchant M.E."/>
            <person name="Peterson D.G."/>
            <person name="Pollock D.D."/>
            <person name="Pourmand N."/>
            <person name="Raney B.J."/>
            <person name="Roessler K.A."/>
            <person name="Sanford J.R."/>
            <person name="Sawyer R.H."/>
            <person name="Schmidt C.J."/>
            <person name="Triplett E.W."/>
            <person name="Tuberville T.D."/>
            <person name="Venegas-Anaya M."/>
            <person name="Howard J.T."/>
            <person name="Jarvis E.D."/>
            <person name="Guillette L.J.Jr."/>
            <person name="Glenn T.C."/>
            <person name="Green R.E."/>
            <person name="Ray D.A."/>
        </authorList>
    </citation>
    <scope>NUCLEOTIDE SEQUENCE [LARGE SCALE GENOMIC DNA]</scope>
    <source>
        <strain evidence="1">KSC_2009_1</strain>
    </source>
</reference>
<evidence type="ECO:0000313" key="1">
    <source>
        <dbReference type="EMBL" id="KYO34244.1"/>
    </source>
</evidence>
<gene>
    <name evidence="1" type="primary">PIFO</name>
    <name evidence="1" type="ORF">Y1Q_0023687</name>
</gene>
<dbReference type="AlphaFoldDB" id="A0A151NBQ8"/>
<name>A0A151NBQ8_ALLMI</name>
<dbReference type="Proteomes" id="UP000050525">
    <property type="component" value="Unassembled WGS sequence"/>
</dbReference>
<evidence type="ECO:0000313" key="2">
    <source>
        <dbReference type="Proteomes" id="UP000050525"/>
    </source>
</evidence>
<dbReference type="eggNOG" id="ENOG502RZWF">
    <property type="taxonomic scope" value="Eukaryota"/>
</dbReference>
<dbReference type="GO" id="GO:0008092">
    <property type="term" value="F:cytoskeletal protein binding"/>
    <property type="evidence" value="ECO:0007669"/>
    <property type="project" value="TreeGrafter"/>
</dbReference>
<comment type="caution">
    <text evidence="1">The sequence shown here is derived from an EMBL/GenBank/DDBJ whole genome shotgun (WGS) entry which is preliminary data.</text>
</comment>
<dbReference type="STRING" id="8496.A0A151NBQ8"/>